<reference evidence="3 4" key="1">
    <citation type="submission" date="2022-11" db="EMBL/GenBank/DDBJ databases">
        <title>Minimal conservation of predation-associated metabolite biosynthetic gene clusters underscores biosynthetic potential of Myxococcota including descriptions for ten novel species: Archangium lansinium sp. nov., Myxococcus landrumus sp. nov., Nannocystis bai.</title>
        <authorList>
            <person name="Ahearne A."/>
            <person name="Stevens C."/>
            <person name="Dowd S."/>
        </authorList>
    </citation>
    <scope>NUCLEOTIDE SEQUENCE [LARGE SCALE GENOMIC DNA]</scope>
    <source>
        <strain evidence="3 4">BB15-2</strain>
    </source>
</reference>
<dbReference type="InterPro" id="IPR049945">
    <property type="entry name" value="AAA_22"/>
</dbReference>
<gene>
    <name evidence="3" type="ORF">POL25_32570</name>
</gene>
<feature type="domain" description="ORC1/DEAH AAA+ ATPase" evidence="2">
    <location>
        <begin position="1474"/>
        <end position="1637"/>
    </location>
</feature>
<accession>A0ABT5E747</accession>
<organism evidence="3 4">
    <name type="scientific">Nannocystis bainbridge</name>
    <dbReference type="NCBI Taxonomy" id="2995303"/>
    <lineage>
        <taxon>Bacteria</taxon>
        <taxon>Pseudomonadati</taxon>
        <taxon>Myxococcota</taxon>
        <taxon>Polyangia</taxon>
        <taxon>Nannocystales</taxon>
        <taxon>Nannocystaceae</taxon>
        <taxon>Nannocystis</taxon>
    </lineage>
</organism>
<evidence type="ECO:0000313" key="3">
    <source>
        <dbReference type="EMBL" id="MDC0721688.1"/>
    </source>
</evidence>
<feature type="region of interest" description="Disordered" evidence="1">
    <location>
        <begin position="180"/>
        <end position="210"/>
    </location>
</feature>
<dbReference type="RefSeq" id="WP_272090192.1">
    <property type="nucleotide sequence ID" value="NZ_JAQNDL010000003.1"/>
</dbReference>
<protein>
    <submittedName>
        <fullName evidence="3">AAA family ATPase</fullName>
    </submittedName>
</protein>
<name>A0ABT5E747_9BACT</name>
<evidence type="ECO:0000313" key="4">
    <source>
        <dbReference type="Proteomes" id="UP001221686"/>
    </source>
</evidence>
<dbReference type="Gene3D" id="3.40.50.300">
    <property type="entry name" value="P-loop containing nucleotide triphosphate hydrolases"/>
    <property type="match status" value="1"/>
</dbReference>
<comment type="caution">
    <text evidence="3">The sequence shown here is derived from an EMBL/GenBank/DDBJ whole genome shotgun (WGS) entry which is preliminary data.</text>
</comment>
<dbReference type="Proteomes" id="UP001221686">
    <property type="component" value="Unassembled WGS sequence"/>
</dbReference>
<keyword evidence="4" id="KW-1185">Reference proteome</keyword>
<dbReference type="PANTHER" id="PTHR34301:SF8">
    <property type="entry name" value="ATPASE DOMAIN-CONTAINING PROTEIN"/>
    <property type="match status" value="1"/>
</dbReference>
<dbReference type="PANTHER" id="PTHR34301">
    <property type="entry name" value="DNA-BINDING PROTEIN-RELATED"/>
    <property type="match status" value="1"/>
</dbReference>
<dbReference type="EMBL" id="JAQNDL010000003">
    <property type="protein sequence ID" value="MDC0721688.1"/>
    <property type="molecule type" value="Genomic_DNA"/>
</dbReference>
<dbReference type="Pfam" id="PF13401">
    <property type="entry name" value="AAA_22"/>
    <property type="match status" value="1"/>
</dbReference>
<dbReference type="SUPFAM" id="SSF52540">
    <property type="entry name" value="P-loop containing nucleoside triphosphate hydrolases"/>
    <property type="match status" value="1"/>
</dbReference>
<evidence type="ECO:0000256" key="1">
    <source>
        <dbReference type="SAM" id="MobiDB-lite"/>
    </source>
</evidence>
<sequence length="1865" mass="206621">MSAELSFPWTQQNGLAAILDDGQLWAMVLTFGTAPQRVQDLRKGLKQLMKRIRRGRIDVSDDASFGRAIAMSLRSARDRQRLTDEMSRAHAGSLTDFLGRQLLAWLLSDAHRHDMLGAIGDEPAQVEQVLRAGSMDARLWPVACFAAARALLEPSRGRDWADALLAAHPQFAKFVAAGQSDEDGDVGDAAVDDPPIQEPAVPAASEPVEERDERVEALQRLLQRYSEWTTRMSPAELERALELLAGLAEGPRSALRDLEAARQRLQRQIDDLPDHPILQLLRHELPGATTQQSSLAALRVGIERRAAALANVRQAADRIEVLCERLAVEPEWPTIPGGVLDSPIDERIAALERILDELGGELQARLARVDAEEEAADRLLSEWSQLDRGGELALDLDAELAPALHLLLQGCLRTHRRERLAPLVADRRLLVVLFAVLAARDRPAACSLLVELAHGLRAELVAPLLAALDDATLHELAADPKLPVELGERLFSLALTSGRGDLLAELAPHFHGEPAITELFHAVRLQARTRDLADIARRLVQLAHEVSKAASDDSQQRVRELKQNVIDRLTLPPGMTRLHQELRGYAQQIVRRALKVDVEGDHAAAALTAFTRIGTLDHMVQVAIDQLDPVSVRNLTEIHRKNTRTFLAEIERDLRAWVTAATPAPGDSLAPAVRGLAAAGRPRGEAFLGALRRLGDEPTIQALLAGPELADPEGEIEPVHTASFIALCDGRPVTAELYVADRLRVVLGRGPGSSAEAVDELLRRRVLHAARLAAGDDPELLRRVDASAQQRREGILREHEGSLAEARGSAPDSEEIAVRLQLFEEALGAEDFENAESLVRELADDLQRHRLLQDPERRYALDFLRDAGGSPAIDEPLEQLQARVGAVRTANASRRMHIDFLLHACDDPALGAAVQPHFAPLARRLDRLSHWPSDKLAEKLADSIHEVSRYLLTQVTYRAEQPETVDHLLEALPRYVTDRLQTLVDERAADPLAELVGLIRAYHQPSRILQFVAPPRLPSVEAVRPAARAPRQAVSIQRESGGDELAAHIRRYLARLVEQTPDPRADGPRTVDEAVRAKDWPALRRIAAGLVRAHGSAPGQSSRLPVAEGVFAFARARESLTDRPTPDVTLIYEVVAVFWAKSDLQQFDLAGELDLLIVEALDDSAKRSGADLGARGAALIAEVVAARRDDPKYAWSVELMWAAAQVQDRDVPASARIAETLWELLKPQNNPNPRADLLHWLYRLRCEEALRQLANQSPNPSFAVQCIHAFTRAESDPDVRARALQMSAAFREQTARRKNRQPWILLFLRLESTSAQVDVDVAPVEVQALDRVVQDRHGEFDLAVLVEARLSADPPEALALRFFDEPVIELISGDDDLLTARTIHARLPLPPRIRGGDLLAVPFTITGRTFGGRTFEARGSLDLELAGEATNPVRREEVLGAWPGASGRPVQHDEGFFGREDEIRQIDLRLRSDRGQGSLMLFGQRRVGKTSLLLEMVRLLPPRPGHVAGVFLDVSNLDLPDNMSMSQRFFAAIVHALGDPRNAAVREQLDVEERNIHRLFRGIDASLSLYTALHSLRDRLRERSGERICRLAFFVDEFDRFVEPLLLGHEEQVDRMMWDLRQIVQQSRDISLVLAGSGLQKMLTRDYSRPLHGSIDQIEIRPFVWERDREAILATFLPESIRGRLCRPENIDAVARHAATLCGGHPYFLALVGQAAGLSADGRSVNVPVVNDAARRLIASSLPELVRIDEQVFYSHIFDTLKRVPVRERLLAQILLVHIAVRTTETDRWLNLGDALEVPDLLRITREADRERALRLLLDEGAVAQDPAQRVRITVPVTALALRRGAARLRHEALQRLSASTGGPS</sequence>
<proteinExistence type="predicted"/>
<evidence type="ECO:0000259" key="2">
    <source>
        <dbReference type="Pfam" id="PF13401"/>
    </source>
</evidence>
<dbReference type="InterPro" id="IPR027417">
    <property type="entry name" value="P-loop_NTPase"/>
</dbReference>